<sequence length="595" mass="67608">MYGEMGAWPAQQHTKAQNAAPLQDISGSSPKVKAMAATKLKRKKPTNGQKPKETEEEDDNKGTTDLIDGSLDSYDPEAKKWLPAVIHDDIHGELIDEAQSAYPSHQYARPDPSSGRPYDETAFKIEHEPWGPDRKDRPDIYFQLEADERQPHRPHPGFMKHDEKCAGERKTSPEKRAEIKKKMEARWEREDGKLQLRMAEEARIAKRKKGEEDPEDDTEEIRPTKRTRRVLERDAKKLARPKVNLLQQLKADKKKSGRRAAGAIPQVKKSKSLLRQDVAKNASQHREKADEAPVFDTDSDDEHVPLIVRKRQQRKPVAPIFGTGSDDEYVPVLKTKRQRAIPTARTFSSDSKDEDAPIKVTKRKRPAVPVVESDSDDEAEFVPRGGRRHPGAAPDIESESDSDPDPFVLQQLRRVNKRVRDDLAGYLAGDDTLLAKRQRVSQDQNAYPVGGTNEYQRKAKRSRHLSQSRPQQRQHSQTSQELLGDVLANRVAKVVASITPADLNPLQTASTSERYYDQVAEALQPTREAHFDLTRYEAPSTNRWDSYATQWQRIYNSFKFNGGMITDGKIPDLVRLSPQSSLHPLLREWCGARFD</sequence>
<accession>A0AAD9Z1T1</accession>
<gene>
    <name evidence="2" type="ORF">OEA41_008604</name>
</gene>
<feature type="region of interest" description="Disordered" evidence="1">
    <location>
        <begin position="337"/>
        <end position="406"/>
    </location>
</feature>
<organism evidence="2 3">
    <name type="scientific">Lepraria neglecta</name>
    <dbReference type="NCBI Taxonomy" id="209136"/>
    <lineage>
        <taxon>Eukaryota</taxon>
        <taxon>Fungi</taxon>
        <taxon>Dikarya</taxon>
        <taxon>Ascomycota</taxon>
        <taxon>Pezizomycotina</taxon>
        <taxon>Lecanoromycetes</taxon>
        <taxon>OSLEUM clade</taxon>
        <taxon>Lecanoromycetidae</taxon>
        <taxon>Lecanorales</taxon>
        <taxon>Lecanorineae</taxon>
        <taxon>Stereocaulaceae</taxon>
        <taxon>Lepraria</taxon>
    </lineage>
</organism>
<reference evidence="2" key="1">
    <citation type="submission" date="2022-11" db="EMBL/GenBank/DDBJ databases">
        <title>Chromosomal genome sequence assembly and mating type (MAT) locus characterization of the leprose asexual lichenized fungus Lepraria neglecta (Nyl.) Erichsen.</title>
        <authorList>
            <person name="Allen J.L."/>
            <person name="Pfeffer B."/>
        </authorList>
    </citation>
    <scope>NUCLEOTIDE SEQUENCE</scope>
    <source>
        <strain evidence="2">Allen 5258</strain>
    </source>
</reference>
<feature type="region of interest" description="Disordered" evidence="1">
    <location>
        <begin position="439"/>
        <end position="480"/>
    </location>
</feature>
<keyword evidence="3" id="KW-1185">Reference proteome</keyword>
<proteinExistence type="predicted"/>
<dbReference type="Proteomes" id="UP001276659">
    <property type="component" value="Unassembled WGS sequence"/>
</dbReference>
<protein>
    <submittedName>
        <fullName evidence="2">Uncharacterized protein</fullName>
    </submittedName>
</protein>
<evidence type="ECO:0000256" key="1">
    <source>
        <dbReference type="SAM" id="MobiDB-lite"/>
    </source>
</evidence>
<evidence type="ECO:0000313" key="3">
    <source>
        <dbReference type="Proteomes" id="UP001276659"/>
    </source>
</evidence>
<feature type="compositionally biased region" description="Low complexity" evidence="1">
    <location>
        <begin position="467"/>
        <end position="480"/>
    </location>
</feature>
<feature type="compositionally biased region" description="Basic and acidic residues" evidence="1">
    <location>
        <begin position="159"/>
        <end position="204"/>
    </location>
</feature>
<feature type="region of interest" description="Disordered" evidence="1">
    <location>
        <begin position="1"/>
        <end position="71"/>
    </location>
</feature>
<dbReference type="AlphaFoldDB" id="A0AAD9Z1T1"/>
<name>A0AAD9Z1T1_9LECA</name>
<evidence type="ECO:0000313" key="2">
    <source>
        <dbReference type="EMBL" id="KAK3169221.1"/>
    </source>
</evidence>
<comment type="caution">
    <text evidence="2">The sequence shown here is derived from an EMBL/GenBank/DDBJ whole genome shotgun (WGS) entry which is preliminary data.</text>
</comment>
<feature type="region of interest" description="Disordered" evidence="1">
    <location>
        <begin position="144"/>
        <end position="323"/>
    </location>
</feature>
<dbReference type="EMBL" id="JASNWA010000009">
    <property type="protein sequence ID" value="KAK3169221.1"/>
    <property type="molecule type" value="Genomic_DNA"/>
</dbReference>